<dbReference type="NCBIfam" id="TIGR03722">
    <property type="entry name" value="arch_KAE1"/>
    <property type="match status" value="1"/>
</dbReference>
<name>A0A914E3C1_9BILA</name>
<feature type="binding site" evidence="9">
    <location>
        <begin position="132"/>
        <end position="136"/>
    </location>
    <ligand>
        <name>substrate</name>
    </ligand>
</feature>
<feature type="domain" description="Gcp-like" evidence="10">
    <location>
        <begin position="29"/>
        <end position="302"/>
    </location>
</feature>
<dbReference type="WBParaSite" id="ACRNAN_scaffold5364.g26070.t1">
    <property type="protein sequence ID" value="ACRNAN_scaffold5364.g26070.t1"/>
    <property type="gene ID" value="ACRNAN_scaffold5364.g26070"/>
</dbReference>
<dbReference type="GO" id="GO:0061711">
    <property type="term" value="F:tRNA N(6)-L-threonylcarbamoyladenine synthase activity"/>
    <property type="evidence" value="ECO:0007669"/>
    <property type="project" value="UniProtKB-EC"/>
</dbReference>
<dbReference type="EC" id="2.3.1.234" evidence="1"/>
<dbReference type="InterPro" id="IPR043129">
    <property type="entry name" value="ATPase_NBD"/>
</dbReference>
<dbReference type="InterPro" id="IPR034680">
    <property type="entry name" value="Kae1_archaea_euk"/>
</dbReference>
<dbReference type="GO" id="GO:0002949">
    <property type="term" value="P:tRNA threonylcarbamoyladenosine modification"/>
    <property type="evidence" value="ECO:0007669"/>
    <property type="project" value="UniProtKB-UniRule"/>
</dbReference>
<dbReference type="GO" id="GO:0005634">
    <property type="term" value="C:nucleus"/>
    <property type="evidence" value="ECO:0007669"/>
    <property type="project" value="UniProtKB-SubCell"/>
</dbReference>
<feature type="binding site" evidence="9">
    <location>
        <position position="132"/>
    </location>
    <ligand>
        <name>a divalent metal cation</name>
        <dbReference type="ChEBI" id="CHEBI:60240"/>
    </ligand>
</feature>
<dbReference type="HAMAP" id="MF_01446">
    <property type="entry name" value="Kae1"/>
    <property type="match status" value="1"/>
</dbReference>
<organism evidence="11 12">
    <name type="scientific">Acrobeloides nanus</name>
    <dbReference type="NCBI Taxonomy" id="290746"/>
    <lineage>
        <taxon>Eukaryota</taxon>
        <taxon>Metazoa</taxon>
        <taxon>Ecdysozoa</taxon>
        <taxon>Nematoda</taxon>
        <taxon>Chromadorea</taxon>
        <taxon>Rhabditida</taxon>
        <taxon>Tylenchina</taxon>
        <taxon>Cephalobomorpha</taxon>
        <taxon>Cephaloboidea</taxon>
        <taxon>Cephalobidae</taxon>
        <taxon>Acrobeloides</taxon>
    </lineage>
</organism>
<evidence type="ECO:0000256" key="2">
    <source>
        <dbReference type="ARBA" id="ARBA00022490"/>
    </source>
</evidence>
<dbReference type="GO" id="GO:0000408">
    <property type="term" value="C:EKC/KEOPS complex"/>
    <property type="evidence" value="ECO:0007669"/>
    <property type="project" value="InterPro"/>
</dbReference>
<evidence type="ECO:0000256" key="9">
    <source>
        <dbReference type="HAMAP-Rule" id="MF_03180"/>
    </source>
</evidence>
<dbReference type="InterPro" id="IPR017861">
    <property type="entry name" value="KAE1/TsaD"/>
</dbReference>
<comment type="cofactor">
    <cofactor evidence="9">
        <name>a divalent metal cation</name>
        <dbReference type="ChEBI" id="CHEBI:60240"/>
    </cofactor>
    <text evidence="9">Binds 1 divalent metal cation per subunit.</text>
</comment>
<feature type="binding site" evidence="9">
    <location>
        <position position="179"/>
    </location>
    <ligand>
        <name>substrate</name>
    </ligand>
</feature>
<evidence type="ECO:0000256" key="1">
    <source>
        <dbReference type="ARBA" id="ARBA00012156"/>
    </source>
</evidence>
<keyword evidence="2 9" id="KW-0963">Cytoplasm</keyword>
<feature type="binding site" evidence="9">
    <location>
        <position position="164"/>
    </location>
    <ligand>
        <name>substrate</name>
    </ligand>
</feature>
<dbReference type="PANTHER" id="PTHR11735">
    <property type="entry name" value="TRNA N6-ADENOSINE THREONYLCARBAMOYLTRANSFERASE"/>
    <property type="match status" value="1"/>
</dbReference>
<proteinExistence type="inferred from homology"/>
<dbReference type="Proteomes" id="UP000887540">
    <property type="component" value="Unplaced"/>
</dbReference>
<evidence type="ECO:0000313" key="11">
    <source>
        <dbReference type="Proteomes" id="UP000887540"/>
    </source>
</evidence>
<evidence type="ECO:0000313" key="12">
    <source>
        <dbReference type="WBParaSite" id="ACRNAN_scaffold5364.g26070.t1"/>
    </source>
</evidence>
<evidence type="ECO:0000256" key="8">
    <source>
        <dbReference type="ARBA" id="ARBA00048117"/>
    </source>
</evidence>
<feature type="binding site" evidence="9">
    <location>
        <position position="183"/>
    </location>
    <ligand>
        <name>substrate</name>
    </ligand>
</feature>
<evidence type="ECO:0000256" key="4">
    <source>
        <dbReference type="ARBA" id="ARBA00022694"/>
    </source>
</evidence>
<feature type="binding site" evidence="9">
    <location>
        <position position="296"/>
    </location>
    <ligand>
        <name>a divalent metal cation</name>
        <dbReference type="ChEBI" id="CHEBI:60240"/>
    </ligand>
</feature>
<evidence type="ECO:0000256" key="3">
    <source>
        <dbReference type="ARBA" id="ARBA00022679"/>
    </source>
</evidence>
<sequence>MVCILGIEGSANKIGVGIIRDGEVLSNPRSTFHAAPGEGFRPAETAIHHRQNCVSLVLKALQEAGIRDPRQEIDAIAYTKGPGMGAPLQVGAVVARTLSQLWEKPILPVNHCVGHIEMGRLITGAQNPVILYVSGGNTQVISYSNQCYCIFGETLDIAVGNCLDRFARVLKLSNAPSPGYNIEQLAKEGKKLFPLPYSVKGMDVAFSGILTTIEEKAPKLLKSGEYTPADLCFSLQETVFAMLIEITERAIAHSDSNEVLIVGGVGCNLRLQEMMKIMAAERNAHLFATDDRFCIDNGAMIAQAGWEMYRAGMKAPLEHCTFTQRYRTDQVKVLWRK</sequence>
<keyword evidence="11" id="KW-1185">Reference proteome</keyword>
<evidence type="ECO:0000256" key="5">
    <source>
        <dbReference type="ARBA" id="ARBA00022723"/>
    </source>
</evidence>
<dbReference type="Pfam" id="PF00814">
    <property type="entry name" value="TsaD"/>
    <property type="match status" value="1"/>
</dbReference>
<keyword evidence="3 9" id="KW-0808">Transferase</keyword>
<evidence type="ECO:0000259" key="10">
    <source>
        <dbReference type="Pfam" id="PF00814"/>
    </source>
</evidence>
<dbReference type="PRINTS" id="PR00789">
    <property type="entry name" value="OSIALOPTASE"/>
</dbReference>
<dbReference type="GO" id="GO:0005737">
    <property type="term" value="C:cytoplasm"/>
    <property type="evidence" value="ECO:0007669"/>
    <property type="project" value="UniProtKB-SubCell"/>
</dbReference>
<dbReference type="InterPro" id="IPR000905">
    <property type="entry name" value="Gcp-like_dom"/>
</dbReference>
<dbReference type="FunFam" id="3.30.420.40:FF:000038">
    <property type="entry name" value="Probable tRNA N6-adenosine threonylcarbamoyltransferase"/>
    <property type="match status" value="1"/>
</dbReference>
<feature type="binding site" evidence="9">
    <location>
        <position position="268"/>
    </location>
    <ligand>
        <name>substrate</name>
    </ligand>
</feature>
<dbReference type="NCBIfam" id="TIGR00329">
    <property type="entry name" value="gcp_kae1"/>
    <property type="match status" value="1"/>
</dbReference>
<evidence type="ECO:0000256" key="6">
    <source>
        <dbReference type="ARBA" id="ARBA00023315"/>
    </source>
</evidence>
<dbReference type="GO" id="GO:0046872">
    <property type="term" value="F:metal ion binding"/>
    <property type="evidence" value="ECO:0007669"/>
    <property type="project" value="UniProtKB-KW"/>
</dbReference>
<keyword evidence="4 9" id="KW-0819">tRNA processing</keyword>
<comment type="subcellular location">
    <subcellularLocation>
        <location evidence="9">Cytoplasm</location>
    </subcellularLocation>
    <subcellularLocation>
        <location evidence="9">Nucleus</location>
    </subcellularLocation>
</comment>
<feature type="binding site" evidence="9">
    <location>
        <position position="111"/>
    </location>
    <ligand>
        <name>a divalent metal cation</name>
        <dbReference type="ChEBI" id="CHEBI:60240"/>
    </ligand>
</feature>
<dbReference type="Gene3D" id="3.30.420.40">
    <property type="match status" value="2"/>
</dbReference>
<evidence type="ECO:0000256" key="7">
    <source>
        <dbReference type="ARBA" id="ARBA00030439"/>
    </source>
</evidence>
<dbReference type="CDD" id="cd24132">
    <property type="entry name" value="ASKHA_NBD_OSGEP_like_euk"/>
    <property type="match status" value="1"/>
</dbReference>
<keyword evidence="9" id="KW-0539">Nucleus</keyword>
<dbReference type="AlphaFoldDB" id="A0A914E3C1"/>
<protein>
    <recommendedName>
        <fullName evidence="1">N(6)-L-threonylcarbamoyladenine synthase</fullName>
        <ecNumber evidence="1">2.3.1.234</ecNumber>
    </recommendedName>
    <alternativeName>
        <fullName evidence="7">N6-L-threonylcarbamoyladenine synthase</fullName>
    </alternativeName>
</protein>
<accession>A0A914E3C1</accession>
<comment type="catalytic activity">
    <reaction evidence="8 9">
        <text>L-threonylcarbamoyladenylate + adenosine(37) in tRNA = N(6)-L-threonylcarbamoyladenosine(37) in tRNA + AMP + H(+)</text>
        <dbReference type="Rhea" id="RHEA:37059"/>
        <dbReference type="Rhea" id="RHEA-COMP:10162"/>
        <dbReference type="Rhea" id="RHEA-COMP:10163"/>
        <dbReference type="ChEBI" id="CHEBI:15378"/>
        <dbReference type="ChEBI" id="CHEBI:73682"/>
        <dbReference type="ChEBI" id="CHEBI:74411"/>
        <dbReference type="ChEBI" id="CHEBI:74418"/>
        <dbReference type="ChEBI" id="CHEBI:456215"/>
        <dbReference type="EC" id="2.3.1.234"/>
    </reaction>
</comment>
<dbReference type="PANTHER" id="PTHR11735:SF14">
    <property type="entry name" value="TRNA N6-ADENOSINE THREONYLCARBAMOYLTRANSFERASE"/>
    <property type="match status" value="1"/>
</dbReference>
<dbReference type="SUPFAM" id="SSF53067">
    <property type="entry name" value="Actin-like ATPase domain"/>
    <property type="match status" value="1"/>
</dbReference>
<comment type="similarity">
    <text evidence="9">Belongs to the KAE1 / TsaD family.</text>
</comment>
<keyword evidence="5 9" id="KW-0479">Metal-binding</keyword>
<keyword evidence="6 9" id="KW-0012">Acyltransferase</keyword>
<reference evidence="12" key="1">
    <citation type="submission" date="2022-11" db="UniProtKB">
        <authorList>
            <consortium name="WormBaseParasite"/>
        </authorList>
    </citation>
    <scope>IDENTIFICATION</scope>
</reference>
<feature type="binding site" evidence="9">
    <location>
        <position position="115"/>
    </location>
    <ligand>
        <name>a divalent metal cation</name>
        <dbReference type="ChEBI" id="CHEBI:60240"/>
    </ligand>
</feature>